<dbReference type="SUPFAM" id="SSF52490">
    <property type="entry name" value="Tubulin nucleotide-binding domain-like"/>
    <property type="match status" value="1"/>
</dbReference>
<keyword evidence="3 5" id="KW-0132">Cell division</keyword>
<dbReference type="AlphaFoldDB" id="A0A2R4BS93"/>
<comment type="subcellular location">
    <subcellularLocation>
        <location evidence="3">Cytoplasm</location>
    </subcellularLocation>
</comment>
<keyword evidence="3" id="KW-0131">Cell cycle</keyword>
<gene>
    <name evidence="5" type="ORF">Tharo_3328</name>
</gene>
<keyword evidence="2 3" id="KW-0342">GTP-binding</keyword>
<evidence type="ECO:0000313" key="6">
    <source>
        <dbReference type="Proteomes" id="UP000241885"/>
    </source>
</evidence>
<dbReference type="SMART" id="SM00864">
    <property type="entry name" value="Tubulin"/>
    <property type="match status" value="1"/>
</dbReference>
<dbReference type="KEGG" id="tak:Tharo_3328"/>
<dbReference type="Pfam" id="PF00091">
    <property type="entry name" value="Tubulin"/>
    <property type="match status" value="1"/>
</dbReference>
<dbReference type="GO" id="GO:0032153">
    <property type="term" value="C:cell division site"/>
    <property type="evidence" value="ECO:0007669"/>
    <property type="project" value="TreeGrafter"/>
</dbReference>
<sequence length="298" mass="31997">MGVGDAGCNFLDALLCLPGGEQLECMAANTDAAALARSHASTKLHLGTSWAGTGGMISAGRAAAKSSRRTIRNALKHRHFLILVAGLGGGTGTGSTPVIAKIARKMGIPVIAIVTRPFSFENGRERLARKGLRRLRRQTEAVITVSNDEPGVRRGQDTTFNHMSRLIDKEVINLVRCFTSTILEPSMVNCDLSKVLDWLKGAGELSALCITGTGESALQDVLAAVQAEDGIVARQLDGTRRVFVTITESSALTMSSVRKIVRTIEQYPAPDVFYIYATTSEPDLGVDLRVTMITSRIR</sequence>
<proteinExistence type="inferred from homology"/>
<dbReference type="InterPro" id="IPR003008">
    <property type="entry name" value="Tubulin_FtsZ_GTPase"/>
</dbReference>
<keyword evidence="3" id="KW-0717">Septation</keyword>
<dbReference type="InterPro" id="IPR008280">
    <property type="entry name" value="Tub_FtsZ_C"/>
</dbReference>
<dbReference type="SUPFAM" id="SSF55307">
    <property type="entry name" value="Tubulin C-terminal domain-like"/>
    <property type="match status" value="1"/>
</dbReference>
<dbReference type="PRINTS" id="PR00423">
    <property type="entry name" value="CELLDVISFTSZ"/>
</dbReference>
<reference evidence="5 6" key="1">
    <citation type="submission" date="2018-03" db="EMBL/GenBank/DDBJ databases">
        <title>Complete genome sequence of Thauera aromatica, a model organism for studying aromatic compound degradation under denitrifying conditions.</title>
        <authorList>
            <person name="Lo H.-Y."/>
            <person name="Goris T."/>
            <person name="Boll M."/>
            <person name="Mueller J.A."/>
        </authorList>
    </citation>
    <scope>NUCLEOTIDE SEQUENCE [LARGE SCALE GENOMIC DNA]</scope>
    <source>
        <strain evidence="5 6">K172</strain>
    </source>
</reference>
<dbReference type="GO" id="GO:0000917">
    <property type="term" value="P:division septum assembly"/>
    <property type="evidence" value="ECO:0007669"/>
    <property type="project" value="UniProtKB-KW"/>
</dbReference>
<dbReference type="InterPro" id="IPR020805">
    <property type="entry name" value="Cell_div_FtsZ_CS"/>
</dbReference>
<keyword evidence="6" id="KW-1185">Reference proteome</keyword>
<dbReference type="Gene3D" id="3.40.50.1440">
    <property type="entry name" value="Tubulin/FtsZ, GTPase domain"/>
    <property type="match status" value="1"/>
</dbReference>
<dbReference type="GO" id="GO:0005525">
    <property type="term" value="F:GTP binding"/>
    <property type="evidence" value="ECO:0007669"/>
    <property type="project" value="UniProtKB-KW"/>
</dbReference>
<evidence type="ECO:0000256" key="3">
    <source>
        <dbReference type="RuleBase" id="RU000631"/>
    </source>
</evidence>
<dbReference type="EMBL" id="CP028339">
    <property type="protein sequence ID" value="AVR90209.1"/>
    <property type="molecule type" value="Genomic_DNA"/>
</dbReference>
<dbReference type="GO" id="GO:0003924">
    <property type="term" value="F:GTPase activity"/>
    <property type="evidence" value="ECO:0007669"/>
    <property type="project" value="InterPro"/>
</dbReference>
<feature type="domain" description="Tubulin/FtsZ GTPase" evidence="4">
    <location>
        <begin position="2"/>
        <end position="186"/>
    </location>
</feature>
<comment type="similarity">
    <text evidence="3">Belongs to the FtsZ family.</text>
</comment>
<comment type="function">
    <text evidence="3">Essential cell division protein that forms a contractile ring structure (Z ring) at the future cell division site. The regulation of the ring assembly controls the timing and the location of cell division. One of the functions of the FtsZ ring is to recruit other cell division proteins to the septum to produce a new cell wall between the dividing cells. Binds GTP and shows GTPase activity.</text>
</comment>
<name>A0A2R4BS93_THAAR</name>
<dbReference type="Proteomes" id="UP000241885">
    <property type="component" value="Chromosome"/>
</dbReference>
<keyword evidence="1 3" id="KW-0547">Nucleotide-binding</keyword>
<protein>
    <recommendedName>
        <fullName evidence="3">Cell division protein FtsZ</fullName>
    </recommendedName>
</protein>
<dbReference type="GO" id="GO:0005737">
    <property type="term" value="C:cytoplasm"/>
    <property type="evidence" value="ECO:0007669"/>
    <property type="project" value="UniProtKB-SubCell"/>
</dbReference>
<evidence type="ECO:0000259" key="4">
    <source>
        <dbReference type="SMART" id="SM00864"/>
    </source>
</evidence>
<dbReference type="PROSITE" id="PS01135">
    <property type="entry name" value="FTSZ_2"/>
    <property type="match status" value="1"/>
</dbReference>
<comment type="subunit">
    <text evidence="3">Homodimer. Polymerizes to form a dynamic ring structure in a strictly GTP-dependent manner.</text>
</comment>
<dbReference type="InterPro" id="IPR036525">
    <property type="entry name" value="Tubulin/FtsZ_GTPase_sf"/>
</dbReference>
<organism evidence="5 6">
    <name type="scientific">Thauera aromatica K172</name>
    <dbReference type="NCBI Taxonomy" id="44139"/>
    <lineage>
        <taxon>Bacteria</taxon>
        <taxon>Pseudomonadati</taxon>
        <taxon>Pseudomonadota</taxon>
        <taxon>Betaproteobacteria</taxon>
        <taxon>Rhodocyclales</taxon>
        <taxon>Zoogloeaceae</taxon>
        <taxon>Thauera</taxon>
    </lineage>
</organism>
<dbReference type="InterPro" id="IPR045061">
    <property type="entry name" value="FtsZ/CetZ"/>
</dbReference>
<dbReference type="PANTHER" id="PTHR30314">
    <property type="entry name" value="CELL DIVISION PROTEIN FTSZ-RELATED"/>
    <property type="match status" value="1"/>
</dbReference>
<evidence type="ECO:0000256" key="1">
    <source>
        <dbReference type="ARBA" id="ARBA00022741"/>
    </source>
</evidence>
<accession>A0A2R4BS93</accession>
<evidence type="ECO:0000256" key="2">
    <source>
        <dbReference type="ARBA" id="ARBA00023134"/>
    </source>
</evidence>
<dbReference type="PANTHER" id="PTHR30314:SF3">
    <property type="entry name" value="MITOCHONDRIAL DIVISION PROTEIN FSZA"/>
    <property type="match status" value="1"/>
</dbReference>
<evidence type="ECO:0000313" key="5">
    <source>
        <dbReference type="EMBL" id="AVR90209.1"/>
    </source>
</evidence>